<protein>
    <submittedName>
        <fullName evidence="2">Uncharacterized protein</fullName>
    </submittedName>
</protein>
<reference evidence="2" key="1">
    <citation type="submission" date="2017-03" db="EMBL/GenBank/DDBJ databases">
        <title>The mitochondrial genome of the carnivorous plant Utricularia reniformis (Lentibulariaceae): structure, comparative analysis and evolutionary landmarks.</title>
        <authorList>
            <person name="Silva S.R."/>
            <person name="Alvarenga D.O."/>
            <person name="Michael T.P."/>
            <person name="Miranda V.F.O."/>
            <person name="Varani A.M."/>
        </authorList>
    </citation>
    <scope>NUCLEOTIDE SEQUENCE</scope>
</reference>
<feature type="transmembrane region" description="Helical" evidence="1">
    <location>
        <begin position="54"/>
        <end position="79"/>
    </location>
</feature>
<organism evidence="2">
    <name type="scientific">Utricularia reniformis</name>
    <dbReference type="NCBI Taxonomy" id="192314"/>
    <lineage>
        <taxon>Eukaryota</taxon>
        <taxon>Viridiplantae</taxon>
        <taxon>Streptophyta</taxon>
        <taxon>Embryophyta</taxon>
        <taxon>Tracheophyta</taxon>
        <taxon>Spermatophyta</taxon>
        <taxon>Magnoliopsida</taxon>
        <taxon>eudicotyledons</taxon>
        <taxon>Gunneridae</taxon>
        <taxon>Pentapetalae</taxon>
        <taxon>asterids</taxon>
        <taxon>lamiids</taxon>
        <taxon>Lamiales</taxon>
        <taxon>Lentibulariaceae</taxon>
        <taxon>Utricularia</taxon>
    </lineage>
</organism>
<keyword evidence="1" id="KW-1133">Transmembrane helix</keyword>
<keyword evidence="1" id="KW-0472">Membrane</keyword>
<dbReference type="AlphaFoldDB" id="A0A1Y0B1U0"/>
<keyword evidence="2" id="KW-0496">Mitochondrion</keyword>
<accession>A0A1Y0B1U0</accession>
<name>A0A1Y0B1U0_9LAMI</name>
<proteinExistence type="predicted"/>
<geneLocation type="mitochondrion" evidence="2"/>
<evidence type="ECO:0000256" key="1">
    <source>
        <dbReference type="SAM" id="Phobius"/>
    </source>
</evidence>
<evidence type="ECO:0000313" key="2">
    <source>
        <dbReference type="EMBL" id="ART31416.1"/>
    </source>
</evidence>
<sequence>MRPGEGLMLRVNQIDLIGQERVDERSFLSCYSGIKNRAPSAAERSPSLSLSDIVIYYLLAYWLVLFQGGLLVFTFPVGLEPHSHRERFRCHLLYY</sequence>
<keyword evidence="1" id="KW-0812">Transmembrane</keyword>
<gene>
    <name evidence="2" type="ORF">AEK19_MT1202</name>
</gene>
<dbReference type="EMBL" id="KY774314">
    <property type="protein sequence ID" value="ART31416.1"/>
    <property type="molecule type" value="Genomic_DNA"/>
</dbReference>